<evidence type="ECO:0000256" key="7">
    <source>
        <dbReference type="PROSITE-ProRule" id="PRU01373"/>
    </source>
</evidence>
<keyword evidence="6 7" id="KW-0961">Cell wall biogenesis/degradation</keyword>
<dbReference type="GeneID" id="301043187"/>
<dbReference type="RefSeq" id="WP_112360240.1">
    <property type="nucleotide sequence ID" value="NZ_QDFR01000001.1"/>
</dbReference>
<evidence type="ECO:0000256" key="2">
    <source>
        <dbReference type="ARBA" id="ARBA00005992"/>
    </source>
</evidence>
<keyword evidence="5 7" id="KW-0573">Peptidoglycan synthesis</keyword>
<keyword evidence="9" id="KW-0732">Signal</keyword>
<evidence type="ECO:0000313" key="11">
    <source>
        <dbReference type="EMBL" id="PVE56756.1"/>
    </source>
</evidence>
<evidence type="ECO:0000259" key="10">
    <source>
        <dbReference type="PROSITE" id="PS52029"/>
    </source>
</evidence>
<gene>
    <name evidence="11" type="ORF">DC430_03025</name>
</gene>
<dbReference type="GO" id="GO:0071972">
    <property type="term" value="F:peptidoglycan L,D-transpeptidase activity"/>
    <property type="evidence" value="ECO:0007669"/>
    <property type="project" value="TreeGrafter"/>
</dbReference>
<dbReference type="EMBL" id="QDFR01000001">
    <property type="protein sequence ID" value="PVE56756.1"/>
    <property type="molecule type" value="Genomic_DNA"/>
</dbReference>
<feature type="active site" description="Proton donor/acceptor" evidence="7">
    <location>
        <position position="444"/>
    </location>
</feature>
<dbReference type="GO" id="GO:0005576">
    <property type="term" value="C:extracellular region"/>
    <property type="evidence" value="ECO:0007669"/>
    <property type="project" value="TreeGrafter"/>
</dbReference>
<dbReference type="Proteomes" id="UP000244335">
    <property type="component" value="Unassembled WGS sequence"/>
</dbReference>
<organism evidence="11 12">
    <name type="scientific">Rhizobium rhizogenes</name>
    <name type="common">Agrobacterium rhizogenes</name>
    <dbReference type="NCBI Taxonomy" id="359"/>
    <lineage>
        <taxon>Bacteria</taxon>
        <taxon>Pseudomonadati</taxon>
        <taxon>Pseudomonadota</taxon>
        <taxon>Alphaproteobacteria</taxon>
        <taxon>Hyphomicrobiales</taxon>
        <taxon>Rhizobiaceae</taxon>
        <taxon>Rhizobium/Agrobacterium group</taxon>
        <taxon>Rhizobium</taxon>
    </lineage>
</organism>
<sequence length="485" mass="53025">MKLFLNAVFCLAVAASPVLAPSHASAQQRYVTQEQGVLVAPDGTVLDYLPNPNDVVISRDRMGRTVYYDRYGNLVGTQMPGGAQQQRQAPRDPYQAQRDPYYSEPDTYYPPPPGRYREPEQPRRSYGYQENQRSQQGNGQYRDYREFRNDGIGDDVYTGSVEPQRGDVESGPLSQPMPGESTTAAVPQPDHLIERNQPVTAPVNRSRQEIVALQVFLDREGISPGVIDGKMGDNVNKAISAWQEMTGERLDPNNTDDILERLRNSGGMAIVDYTITAADAAGPYVASIPDDYAAKAELPAMSYTSTTEALAERFHMDETYLKELNPGVDFTVPGTIIKVANPGEPKKGQVARIVAHKGIKQVFAYDEGGTLIAAYPATIGSSDTPSPSGTHTVERIALNPGYTYNPKINFQQGQNTQILQIPPGPNGPVGTVWIALSKPTYGIHGTPEPSKIGKTNSHGCIRLTNWDATELAKMVRPGVVVEFAE</sequence>
<reference evidence="11 12" key="1">
    <citation type="submission" date="2018-04" db="EMBL/GenBank/DDBJ databases">
        <authorList>
            <person name="Hagen T."/>
        </authorList>
    </citation>
    <scope>NUCLEOTIDE SEQUENCE [LARGE SCALE GENOMIC DNA]</scope>
    <source>
        <strain evidence="11 12">TPD7009</strain>
    </source>
</reference>
<dbReference type="PROSITE" id="PS52029">
    <property type="entry name" value="LD_TPASE"/>
    <property type="match status" value="1"/>
</dbReference>
<feature type="domain" description="L,D-TPase catalytic" evidence="10">
    <location>
        <begin position="351"/>
        <end position="484"/>
    </location>
</feature>
<dbReference type="GO" id="GO:0008360">
    <property type="term" value="P:regulation of cell shape"/>
    <property type="evidence" value="ECO:0007669"/>
    <property type="project" value="UniProtKB-UniRule"/>
</dbReference>
<feature type="compositionally biased region" description="Polar residues" evidence="8">
    <location>
        <begin position="128"/>
        <end position="139"/>
    </location>
</feature>
<evidence type="ECO:0000313" key="12">
    <source>
        <dbReference type="Proteomes" id="UP000244335"/>
    </source>
</evidence>
<dbReference type="InterPro" id="IPR038063">
    <property type="entry name" value="Transpep_catalytic_dom"/>
</dbReference>
<evidence type="ECO:0000256" key="1">
    <source>
        <dbReference type="ARBA" id="ARBA00004752"/>
    </source>
</evidence>
<evidence type="ECO:0000256" key="6">
    <source>
        <dbReference type="ARBA" id="ARBA00023316"/>
    </source>
</evidence>
<keyword evidence="4 7" id="KW-0133">Cell shape</keyword>
<evidence type="ECO:0000256" key="4">
    <source>
        <dbReference type="ARBA" id="ARBA00022960"/>
    </source>
</evidence>
<comment type="pathway">
    <text evidence="1 7">Cell wall biogenesis; peptidoglycan biosynthesis.</text>
</comment>
<keyword evidence="3" id="KW-0808">Transferase</keyword>
<evidence type="ECO:0000256" key="5">
    <source>
        <dbReference type="ARBA" id="ARBA00022984"/>
    </source>
</evidence>
<protein>
    <recommendedName>
        <fullName evidence="10">L,D-TPase catalytic domain-containing protein</fullName>
    </recommendedName>
</protein>
<dbReference type="Gene3D" id="2.40.440.10">
    <property type="entry name" value="L,D-transpeptidase catalytic domain-like"/>
    <property type="match status" value="1"/>
</dbReference>
<evidence type="ECO:0000256" key="9">
    <source>
        <dbReference type="SAM" id="SignalP"/>
    </source>
</evidence>
<dbReference type="CDD" id="cd16913">
    <property type="entry name" value="YkuD_like"/>
    <property type="match status" value="1"/>
</dbReference>
<feature type="compositionally biased region" description="Basic and acidic residues" evidence="8">
    <location>
        <begin position="142"/>
        <end position="151"/>
    </location>
</feature>
<evidence type="ECO:0000256" key="8">
    <source>
        <dbReference type="SAM" id="MobiDB-lite"/>
    </source>
</evidence>
<comment type="similarity">
    <text evidence="2">Belongs to the YkuD family.</text>
</comment>
<dbReference type="AlphaFoldDB" id="A0AA92C678"/>
<dbReference type="GO" id="GO:0018104">
    <property type="term" value="P:peptidoglycan-protein cross-linking"/>
    <property type="evidence" value="ECO:0007669"/>
    <property type="project" value="TreeGrafter"/>
</dbReference>
<dbReference type="PANTHER" id="PTHR30582:SF30">
    <property type="entry name" value="BLR4375 PROTEIN"/>
    <property type="match status" value="1"/>
</dbReference>
<feature type="active site" description="Nucleophile" evidence="7">
    <location>
        <position position="460"/>
    </location>
</feature>
<comment type="caution">
    <text evidence="11">The sequence shown here is derived from an EMBL/GenBank/DDBJ whole genome shotgun (WGS) entry which is preliminary data.</text>
</comment>
<dbReference type="SUPFAM" id="SSF141523">
    <property type="entry name" value="L,D-transpeptidase catalytic domain-like"/>
    <property type="match status" value="1"/>
</dbReference>
<accession>A0AA92C678</accession>
<evidence type="ECO:0000256" key="3">
    <source>
        <dbReference type="ARBA" id="ARBA00022679"/>
    </source>
</evidence>
<dbReference type="GO" id="GO:0016740">
    <property type="term" value="F:transferase activity"/>
    <property type="evidence" value="ECO:0007669"/>
    <property type="project" value="UniProtKB-KW"/>
</dbReference>
<dbReference type="Pfam" id="PF03734">
    <property type="entry name" value="YkuD"/>
    <property type="match status" value="1"/>
</dbReference>
<dbReference type="SUPFAM" id="SSF47090">
    <property type="entry name" value="PGBD-like"/>
    <property type="match status" value="1"/>
</dbReference>
<dbReference type="InterPro" id="IPR036365">
    <property type="entry name" value="PGBD-like_sf"/>
</dbReference>
<dbReference type="PANTHER" id="PTHR30582">
    <property type="entry name" value="L,D-TRANSPEPTIDASE"/>
    <property type="match status" value="1"/>
</dbReference>
<feature type="signal peptide" evidence="9">
    <location>
        <begin position="1"/>
        <end position="20"/>
    </location>
</feature>
<name>A0AA92C678_RHIRH</name>
<dbReference type="InterPro" id="IPR005490">
    <property type="entry name" value="LD_TPept_cat_dom"/>
</dbReference>
<feature type="region of interest" description="Disordered" evidence="8">
    <location>
        <begin position="77"/>
        <end position="185"/>
    </location>
</feature>
<dbReference type="GO" id="GO:0071555">
    <property type="term" value="P:cell wall organization"/>
    <property type="evidence" value="ECO:0007669"/>
    <property type="project" value="UniProtKB-UniRule"/>
</dbReference>
<feature type="chain" id="PRO_5041699247" description="L,D-TPase catalytic domain-containing protein" evidence="9">
    <location>
        <begin position="21"/>
        <end position="485"/>
    </location>
</feature>
<proteinExistence type="inferred from homology"/>
<dbReference type="InterPro" id="IPR050979">
    <property type="entry name" value="LD-transpeptidase"/>
</dbReference>